<feature type="transmembrane region" description="Helical" evidence="1">
    <location>
        <begin position="510"/>
        <end position="530"/>
    </location>
</feature>
<gene>
    <name evidence="2" type="ORF">F5050DRAFT_1745182</name>
</gene>
<evidence type="ECO:0000313" key="2">
    <source>
        <dbReference type="EMBL" id="KAJ3998367.1"/>
    </source>
</evidence>
<keyword evidence="1" id="KW-0812">Transmembrane</keyword>
<proteinExistence type="predicted"/>
<evidence type="ECO:0000313" key="3">
    <source>
        <dbReference type="Proteomes" id="UP001163828"/>
    </source>
</evidence>
<protein>
    <submittedName>
        <fullName evidence="2">Uncharacterized protein</fullName>
    </submittedName>
</protein>
<feature type="transmembrane region" description="Helical" evidence="1">
    <location>
        <begin position="52"/>
        <end position="79"/>
    </location>
</feature>
<organism evidence="2 3">
    <name type="scientific">Lentinula boryana</name>
    <dbReference type="NCBI Taxonomy" id="40481"/>
    <lineage>
        <taxon>Eukaryota</taxon>
        <taxon>Fungi</taxon>
        <taxon>Dikarya</taxon>
        <taxon>Basidiomycota</taxon>
        <taxon>Agaricomycotina</taxon>
        <taxon>Agaricomycetes</taxon>
        <taxon>Agaricomycetidae</taxon>
        <taxon>Agaricales</taxon>
        <taxon>Marasmiineae</taxon>
        <taxon>Omphalotaceae</taxon>
        <taxon>Lentinula</taxon>
    </lineage>
</organism>
<feature type="transmembrane region" description="Helical" evidence="1">
    <location>
        <begin position="91"/>
        <end position="111"/>
    </location>
</feature>
<reference evidence="2" key="1">
    <citation type="submission" date="2022-08" db="EMBL/GenBank/DDBJ databases">
        <authorList>
            <consortium name="DOE Joint Genome Institute"/>
            <person name="Min B."/>
            <person name="Riley R."/>
            <person name="Sierra-Patev S."/>
            <person name="Naranjo-Ortiz M."/>
            <person name="Looney B."/>
            <person name="Konkel Z."/>
            <person name="Slot J.C."/>
            <person name="Sakamoto Y."/>
            <person name="Steenwyk J.L."/>
            <person name="Rokas A."/>
            <person name="Carro J."/>
            <person name="Camarero S."/>
            <person name="Ferreira P."/>
            <person name="Molpeceres G."/>
            <person name="Ruiz-Duenas F.J."/>
            <person name="Serrano A."/>
            <person name="Henrissat B."/>
            <person name="Drula E."/>
            <person name="Hughes K.W."/>
            <person name="Mata J.L."/>
            <person name="Ishikawa N.K."/>
            <person name="Vargas-Isla R."/>
            <person name="Ushijima S."/>
            <person name="Smith C.A."/>
            <person name="Ahrendt S."/>
            <person name="Andreopoulos W."/>
            <person name="He G."/>
            <person name="Labutti K."/>
            <person name="Lipzen A."/>
            <person name="Ng V."/>
            <person name="Sandor L."/>
            <person name="Barry K."/>
            <person name="Martinez A.T."/>
            <person name="Xiao Y."/>
            <person name="Gibbons J.G."/>
            <person name="Terashima K."/>
            <person name="Hibbett D.S."/>
            <person name="Grigoriev I.V."/>
        </authorList>
    </citation>
    <scope>NUCLEOTIDE SEQUENCE</scope>
    <source>
        <strain evidence="2">TFB10827</strain>
    </source>
</reference>
<name>A0ABQ8QIQ7_9AGAR</name>
<feature type="transmembrane region" description="Helical" evidence="1">
    <location>
        <begin position="164"/>
        <end position="185"/>
    </location>
</feature>
<comment type="caution">
    <text evidence="2">The sequence shown here is derived from an EMBL/GenBank/DDBJ whole genome shotgun (WGS) entry which is preliminary data.</text>
</comment>
<sequence>MDPLRAWYGRSLIFLWNIYKYFKSLHNTKSSKVHPAYRSTLQTHESASIHKFLLIQGLISTFWAITLIIFSSGVVPIYWGLSQYGTQHTGVTNVIVTGVATLATSHLHYTVQHAAAEYVAMGFYNGITLERWSCMQGIAQGSIWPPFEFKWNQWKHTLKQKSAWLLWILTWGSMGLHSASISAILQPQPTYEHVLFDDLIPCGVDPSILSVNSSLNVTVQSQLDQIAFGVGLQLGSYYNQVARNTTTAFATRAFVKDNYGYAAIGGLINGLQEMPGVAINARCSNTPQSPPLASLWSSVFRGLSLPTINTINGSSYFNNSISIKPTSSQAIITSAPTFNLTGSQQAMYAIVNASGSGGIITLDGQGNTLGCIWNAIPKLVHVEIFNWTAFTLYSEDATSVPVPVGNAVSAAVRGMAEAINLGASLDYGYGAGINPVTPIETWEMLQVLIADGIKGSVQSYTNYCFANSMYNPNCFLNDTSSQLAQAQTQVCRSNNRTIQQHWRFGNENNLGWLAIVLTMGFGLLTLFMVWRLWKKPQIKGIDPFKVVDGFDMGMHYDMSRSMETQVFQVQNRQVVGKQQRWDAREGSEELELMLSTTPSSLTWLTQ</sequence>
<dbReference type="Proteomes" id="UP001163828">
    <property type="component" value="Unassembled WGS sequence"/>
</dbReference>
<accession>A0ABQ8QIQ7</accession>
<keyword evidence="1" id="KW-1133">Transmembrane helix</keyword>
<keyword evidence="1" id="KW-0472">Membrane</keyword>
<dbReference type="EMBL" id="MU790560">
    <property type="protein sequence ID" value="KAJ3998367.1"/>
    <property type="molecule type" value="Genomic_DNA"/>
</dbReference>
<evidence type="ECO:0000256" key="1">
    <source>
        <dbReference type="SAM" id="Phobius"/>
    </source>
</evidence>
<keyword evidence="3" id="KW-1185">Reference proteome</keyword>